<gene>
    <name evidence="5" type="ORF">HID58_075348</name>
</gene>
<comment type="similarity">
    <text evidence="1">Belongs to the IFRD family.</text>
</comment>
<evidence type="ECO:0000313" key="5">
    <source>
        <dbReference type="EMBL" id="KAH0868326.1"/>
    </source>
</evidence>
<evidence type="ECO:0000259" key="4">
    <source>
        <dbReference type="Pfam" id="PF05004"/>
    </source>
</evidence>
<dbReference type="InterPro" id="IPR006921">
    <property type="entry name" value="Interferon-rel_develop_reg_C"/>
</dbReference>
<evidence type="ECO:0000256" key="2">
    <source>
        <dbReference type="SAM" id="MobiDB-lite"/>
    </source>
</evidence>
<dbReference type="InterPro" id="IPR011989">
    <property type="entry name" value="ARM-like"/>
</dbReference>
<evidence type="ECO:0000259" key="3">
    <source>
        <dbReference type="Pfam" id="PF04836"/>
    </source>
</evidence>
<protein>
    <recommendedName>
        <fullName evidence="7">Interferon-related developmental regulator N-terminal domain-containing protein</fullName>
    </recommendedName>
</protein>
<proteinExistence type="inferred from homology"/>
<feature type="region of interest" description="Disordered" evidence="2">
    <location>
        <begin position="145"/>
        <end position="167"/>
    </location>
</feature>
<evidence type="ECO:0000313" key="6">
    <source>
        <dbReference type="Proteomes" id="UP000824890"/>
    </source>
</evidence>
<dbReference type="InterPro" id="IPR007701">
    <property type="entry name" value="Interferon-rel_develop_reg_N"/>
</dbReference>
<dbReference type="EMBL" id="JAGKQM010000017">
    <property type="protein sequence ID" value="KAH0868326.1"/>
    <property type="molecule type" value="Genomic_DNA"/>
</dbReference>
<sequence>MKSQSRRHIRIQRLENEPRARAYSIEVSGLILLRFSPSRPLLDINKLTAHVSFLPSLFDQRLVFALRLFPIVVFISPSDTVLVSAKNQPPTRQPPWAKTVFDPKHLVCILTMSLLIPSFVEISFDIGKLSFTFAETQRKNARMDLLDSDDDTSSISSSSTMQSERPGMDEVQVHKDVIFATLLHQCLHCIKKGSIKETSLASHVIGLLALTVGLGDQAQEILEESVTPLSQALKSGREALKITSTLECLAVITFVGGANPEQTERSMQIIWQMIHPKLGSNVVATKPSPAVITTLVSSWAFLLTTVDRWTLGPKLWQEIVTYLSSLLEKDDRSVRIAAGEALALIFELRTLEKFAAEAKGSTANGSVKEGSVSQEALMNMHGVKSKVTNQVRDLAAEAGGKGSAKKDLNTQRSLFKDLVEFLENGVAPETSTKVGGDSLQTSTWYQMIQLNFLKHFLGGGFIKHMQENEFLHDVFSFTPKKIGGHSTMSSEEKRLFKSPNSALNKARTLFLNKQRMLAKNMNDGHYAAMVENE</sequence>
<evidence type="ECO:0000256" key="1">
    <source>
        <dbReference type="ARBA" id="ARBA00008828"/>
    </source>
</evidence>
<organism evidence="5 6">
    <name type="scientific">Brassica napus</name>
    <name type="common">Rape</name>
    <dbReference type="NCBI Taxonomy" id="3708"/>
    <lineage>
        <taxon>Eukaryota</taxon>
        <taxon>Viridiplantae</taxon>
        <taxon>Streptophyta</taxon>
        <taxon>Embryophyta</taxon>
        <taxon>Tracheophyta</taxon>
        <taxon>Spermatophyta</taxon>
        <taxon>Magnoliopsida</taxon>
        <taxon>eudicotyledons</taxon>
        <taxon>Gunneridae</taxon>
        <taxon>Pentapetalae</taxon>
        <taxon>rosids</taxon>
        <taxon>malvids</taxon>
        <taxon>Brassicales</taxon>
        <taxon>Brassicaceae</taxon>
        <taxon>Brassiceae</taxon>
        <taxon>Brassica</taxon>
    </lineage>
</organism>
<name>A0ABQ7YJC4_BRANA</name>
<keyword evidence="6" id="KW-1185">Reference proteome</keyword>
<comment type="caution">
    <text evidence="5">The sequence shown here is derived from an EMBL/GenBank/DDBJ whole genome shotgun (WGS) entry which is preliminary data.</text>
</comment>
<dbReference type="Gene3D" id="1.25.10.10">
    <property type="entry name" value="Leucine-rich Repeat Variant"/>
    <property type="match status" value="1"/>
</dbReference>
<feature type="domain" description="Interferon-related developmental regulator N-terminal" evidence="4">
    <location>
        <begin position="179"/>
        <end position="423"/>
    </location>
</feature>
<dbReference type="Pfam" id="PF04836">
    <property type="entry name" value="IFRD_C"/>
    <property type="match status" value="1"/>
</dbReference>
<reference evidence="5 6" key="1">
    <citation type="submission" date="2021-05" db="EMBL/GenBank/DDBJ databases">
        <title>Genome Assembly of Synthetic Allotetraploid Brassica napus Reveals Homoeologous Exchanges between Subgenomes.</title>
        <authorList>
            <person name="Davis J.T."/>
        </authorList>
    </citation>
    <scope>NUCLEOTIDE SEQUENCE [LARGE SCALE GENOMIC DNA]</scope>
    <source>
        <strain evidence="6">cv. Da-Ae</strain>
        <tissue evidence="5">Seedling</tissue>
    </source>
</reference>
<dbReference type="InterPro" id="IPR039777">
    <property type="entry name" value="IFRD"/>
</dbReference>
<accession>A0ABQ7YJC4</accession>
<dbReference type="SUPFAM" id="SSF48371">
    <property type="entry name" value="ARM repeat"/>
    <property type="match status" value="1"/>
</dbReference>
<dbReference type="PANTHER" id="PTHR12354:SF20">
    <property type="entry name" value="INTERFERON-RELATED DEVELOPMENTAL REGULATOR N-TERMINAL DOMAIN-CONTAINING PROTEIN"/>
    <property type="match status" value="1"/>
</dbReference>
<dbReference type="InterPro" id="IPR016024">
    <property type="entry name" value="ARM-type_fold"/>
</dbReference>
<dbReference type="Pfam" id="PF05004">
    <property type="entry name" value="IFRD"/>
    <property type="match status" value="1"/>
</dbReference>
<feature type="domain" description="Interferon-related developmental regulator C-terminal" evidence="3">
    <location>
        <begin position="468"/>
        <end position="518"/>
    </location>
</feature>
<evidence type="ECO:0008006" key="7">
    <source>
        <dbReference type="Google" id="ProtNLM"/>
    </source>
</evidence>
<dbReference type="Proteomes" id="UP000824890">
    <property type="component" value="Unassembled WGS sequence"/>
</dbReference>
<dbReference type="PANTHER" id="PTHR12354">
    <property type="entry name" value="INTERFERON-RELATED DEVELOPMENTAL REGULATOR"/>
    <property type="match status" value="1"/>
</dbReference>